<dbReference type="RefSeq" id="XP_018691044.1">
    <property type="nucleotide sequence ID" value="XM_018839923.1"/>
</dbReference>
<dbReference type="Gene3D" id="1.10.3210.10">
    <property type="entry name" value="Hypothetical protein af1432"/>
    <property type="match status" value="1"/>
</dbReference>
<dbReference type="InterPro" id="IPR043129">
    <property type="entry name" value="ATPase_NBD"/>
</dbReference>
<dbReference type="PANTHER" id="PTHR30005:SF0">
    <property type="entry name" value="RETROGRADE REGULATION PROTEIN 2"/>
    <property type="match status" value="1"/>
</dbReference>
<evidence type="ECO:0000259" key="3">
    <source>
        <dbReference type="Pfam" id="PF23566"/>
    </source>
</evidence>
<dbReference type="Pfam" id="PF23566">
    <property type="entry name" value="RTG2_C"/>
    <property type="match status" value="1"/>
</dbReference>
<dbReference type="GO" id="GO:0006357">
    <property type="term" value="P:regulation of transcription by RNA polymerase II"/>
    <property type="evidence" value="ECO:0007669"/>
    <property type="project" value="TreeGrafter"/>
</dbReference>
<dbReference type="Pfam" id="PF02541">
    <property type="entry name" value="Ppx-GppA"/>
    <property type="match status" value="1"/>
</dbReference>
<dbReference type="InterPro" id="IPR057512">
    <property type="entry name" value="RTG2_C"/>
</dbReference>
<evidence type="ECO:0000313" key="4">
    <source>
        <dbReference type="EMBL" id="OAP57677.1"/>
    </source>
</evidence>
<feature type="domain" description="Ppx/GppA phosphatase N-terminal" evidence="2">
    <location>
        <begin position="49"/>
        <end position="361"/>
    </location>
</feature>
<dbReference type="EMBL" id="LVYI01000007">
    <property type="protein sequence ID" value="OAP57677.1"/>
    <property type="molecule type" value="Genomic_DNA"/>
</dbReference>
<evidence type="ECO:0000259" key="2">
    <source>
        <dbReference type="Pfam" id="PF02541"/>
    </source>
</evidence>
<accession>A0A178ZD17</accession>
<evidence type="ECO:0000256" key="1">
    <source>
        <dbReference type="SAM" id="MobiDB-lite"/>
    </source>
</evidence>
<proteinExistence type="predicted"/>
<dbReference type="PANTHER" id="PTHR30005">
    <property type="entry name" value="EXOPOLYPHOSPHATASE"/>
    <property type="match status" value="1"/>
</dbReference>
<feature type="compositionally biased region" description="Acidic residues" evidence="1">
    <location>
        <begin position="627"/>
        <end position="641"/>
    </location>
</feature>
<comment type="caution">
    <text evidence="4">The sequence shown here is derived from an EMBL/GenBank/DDBJ whole genome shotgun (WGS) entry which is preliminary data.</text>
</comment>
<dbReference type="SUPFAM" id="SSF53067">
    <property type="entry name" value="Actin-like ATPase domain"/>
    <property type="match status" value="2"/>
</dbReference>
<feature type="domain" description="RTG2 C-terminal" evidence="3">
    <location>
        <begin position="366"/>
        <end position="589"/>
    </location>
</feature>
<feature type="region of interest" description="Disordered" evidence="1">
    <location>
        <begin position="592"/>
        <end position="641"/>
    </location>
</feature>
<dbReference type="GeneID" id="30012583"/>
<protein>
    <submittedName>
        <fullName evidence="4">Uncharacterized protein</fullName>
    </submittedName>
</protein>
<dbReference type="Gene3D" id="3.30.420.40">
    <property type="match status" value="1"/>
</dbReference>
<name>A0A178ZD17_9EURO</name>
<dbReference type="OrthoDB" id="2014654at2759"/>
<sequence>MDKLGSMDDKSWVPLTMRERRPHLRGLVDMGSNGIRFSVSDLSPPTARTLPTVHFHRSNISLYEAQFDSKGQKIPIPPSVIRAVIASLLRFKVICDDLGVPADQIRVVATEATREALNSAEFLAAIQEASGFAVHMLPKEEEGRIGAFGIASSFTYVKGLVMDLGGGSTQISWMISREGRVELSPRGSFSFPYGAAALTRALEVAKAGKSKEEADKAVAALRAEMKTNFLNAYRELDIPQELIDAARLYGGFQLYLCGGGFRGWGYLLLYQSQVHGHHYPISIINGFVADHASFTDTERLKEVARTAHRIFRVSDRRRAQVPAVAFLVNVLAEAIPFGIKEAQFCQGGVREGVLFQELPYHIRRQHPLEVATARFAKPSALAMGDLLLSAIPPSTSGEPRSFPRSISTEVIRSLANVFFEHSDLSKESSSSAALYSTSTGILASAHGVSHTDRALLALMFEERFEGELPPRELDYKQSLRHLLTPEQVWWARYIGRVAMVVARVYPAGIIDETNPRVQMSARWAAGLGKDGNKDGVELTLWVAKIEGDPYLLKDTMQHALRVIEKVGKRKNWIDGKNGWGIKVKVVVEEKDLRPDRRQQQEQQQQKPREPQQSTASLDEQLPTAKEEEYEDGEEENEWQLE</sequence>
<dbReference type="InterPro" id="IPR003695">
    <property type="entry name" value="Ppx_GppA_N"/>
</dbReference>
<dbReference type="Gene3D" id="3.30.420.150">
    <property type="entry name" value="Exopolyphosphatase. Domain 2"/>
    <property type="match status" value="1"/>
</dbReference>
<gene>
    <name evidence="4" type="ORF">AYL99_08415</name>
</gene>
<evidence type="ECO:0000313" key="5">
    <source>
        <dbReference type="Proteomes" id="UP000078343"/>
    </source>
</evidence>
<dbReference type="Proteomes" id="UP000078343">
    <property type="component" value="Unassembled WGS sequence"/>
</dbReference>
<reference evidence="4 5" key="1">
    <citation type="submission" date="2016-04" db="EMBL/GenBank/DDBJ databases">
        <title>Draft genome of Fonsecaea erecta CBS 125763.</title>
        <authorList>
            <person name="Weiss V.A."/>
            <person name="Vicente V.A."/>
            <person name="Raittz R.T."/>
            <person name="Moreno L.F."/>
            <person name="De Souza E.M."/>
            <person name="Pedrosa F.O."/>
            <person name="Steffens M.B."/>
            <person name="Faoro H."/>
            <person name="Tadra-Sfeir M.Z."/>
            <person name="Najafzadeh M.J."/>
            <person name="Felipe M.S."/>
            <person name="Teixeira M."/>
            <person name="Sun J."/>
            <person name="Xi L."/>
            <person name="Gomes R."/>
            <person name="De Azevedo C.M."/>
            <person name="Salgado C.G."/>
            <person name="Da Silva M.B."/>
            <person name="Nascimento M.F."/>
            <person name="Queiroz-Telles F."/>
            <person name="Attili D.S."/>
            <person name="Gorbushina A."/>
        </authorList>
    </citation>
    <scope>NUCLEOTIDE SEQUENCE [LARGE SCALE GENOMIC DNA]</scope>
    <source>
        <strain evidence="4 5">CBS 125763</strain>
    </source>
</reference>
<dbReference type="InterPro" id="IPR050273">
    <property type="entry name" value="GppA/Ppx_hydrolase"/>
</dbReference>
<dbReference type="FunFam" id="3.30.420.40:FF:000191">
    <property type="entry name" value="Retrograde regulation protein 2"/>
    <property type="match status" value="1"/>
</dbReference>
<organism evidence="4 5">
    <name type="scientific">Fonsecaea erecta</name>
    <dbReference type="NCBI Taxonomy" id="1367422"/>
    <lineage>
        <taxon>Eukaryota</taxon>
        <taxon>Fungi</taxon>
        <taxon>Dikarya</taxon>
        <taxon>Ascomycota</taxon>
        <taxon>Pezizomycotina</taxon>
        <taxon>Eurotiomycetes</taxon>
        <taxon>Chaetothyriomycetidae</taxon>
        <taxon>Chaetothyriales</taxon>
        <taxon>Herpotrichiellaceae</taxon>
        <taxon>Fonsecaea</taxon>
    </lineage>
</organism>
<dbReference type="AlphaFoldDB" id="A0A178ZD17"/>
<keyword evidence="5" id="KW-1185">Reference proteome</keyword>